<sequence>MERTKAFLLATPPVSAKPAVPKLRRKLQKNVGKHRSSFLKRAGSDASCDEPLPDNKPDTVNNKATTATPATAQQQPCPPKPLPVPNLSDPKWSEYIRDSASLYTLDEVSVAEESPEPAKVHIIPELSHLAIDDAQQHHRSRSSSPEKSPQTTATTTTTMRRRRAKTPIFSIYQLENIPRPGNALGSEKRLSAEITYDPDSALASAKRNSAEIMAEQYRALLESRNSSIFYDCDEEQPESPLSAHQTGGGANDFFTSGRTTPTRRRSNHSNTVVDGGGSPTTSDAGTLVAFDEETVYFKPVSFSPEPQQPWPLSMSLSSPSPDFDDEDERRGYASSSSSSSSPSRSTQPSPVPSDLSLQICLDFLMRDLTSALKGGFQNQNQNRGAGARDETSALQVWVMIEAYERLRDRLMEARQLRYEDKRSVVMMFDTWLRALYRIHDGLVGEGDGDNGEGSGSGSGSDYEAELGVEELD</sequence>
<feature type="compositionally biased region" description="Low complexity" evidence="1">
    <location>
        <begin position="64"/>
        <end position="75"/>
    </location>
</feature>
<keyword evidence="3" id="KW-1185">Reference proteome</keyword>
<dbReference type="EMBL" id="JAULSR010000002">
    <property type="protein sequence ID" value="KAK0628939.1"/>
    <property type="molecule type" value="Genomic_DNA"/>
</dbReference>
<feature type="compositionally biased region" description="Acidic residues" evidence="1">
    <location>
        <begin position="462"/>
        <end position="472"/>
    </location>
</feature>
<evidence type="ECO:0000313" key="3">
    <source>
        <dbReference type="Proteomes" id="UP001174934"/>
    </source>
</evidence>
<feature type="region of interest" description="Disordered" evidence="1">
    <location>
        <begin position="446"/>
        <end position="472"/>
    </location>
</feature>
<feature type="region of interest" description="Disordered" evidence="1">
    <location>
        <begin position="234"/>
        <end position="284"/>
    </location>
</feature>
<dbReference type="Proteomes" id="UP001174934">
    <property type="component" value="Unassembled WGS sequence"/>
</dbReference>
<accession>A0AA40C8X6</accession>
<feature type="compositionally biased region" description="Low complexity" evidence="1">
    <location>
        <begin position="334"/>
        <end position="348"/>
    </location>
</feature>
<feature type="compositionally biased region" description="Low complexity" evidence="1">
    <location>
        <begin position="310"/>
        <end position="321"/>
    </location>
</feature>
<proteinExistence type="predicted"/>
<evidence type="ECO:0008006" key="4">
    <source>
        <dbReference type="Google" id="ProtNLM"/>
    </source>
</evidence>
<feature type="compositionally biased region" description="Basic residues" evidence="1">
    <location>
        <begin position="22"/>
        <end position="38"/>
    </location>
</feature>
<evidence type="ECO:0000313" key="2">
    <source>
        <dbReference type="EMBL" id="KAK0628939.1"/>
    </source>
</evidence>
<gene>
    <name evidence="2" type="ORF">B0T17DRAFT_614788</name>
</gene>
<reference evidence="2" key="1">
    <citation type="submission" date="2023-06" db="EMBL/GenBank/DDBJ databases">
        <title>Genome-scale phylogeny and comparative genomics of the fungal order Sordariales.</title>
        <authorList>
            <consortium name="Lawrence Berkeley National Laboratory"/>
            <person name="Hensen N."/>
            <person name="Bonometti L."/>
            <person name="Westerberg I."/>
            <person name="Brannstrom I.O."/>
            <person name="Guillou S."/>
            <person name="Cros-Aarteil S."/>
            <person name="Calhoun S."/>
            <person name="Haridas S."/>
            <person name="Kuo A."/>
            <person name="Mondo S."/>
            <person name="Pangilinan J."/>
            <person name="Riley R."/>
            <person name="LaButti K."/>
            <person name="Andreopoulos B."/>
            <person name="Lipzen A."/>
            <person name="Chen C."/>
            <person name="Yanf M."/>
            <person name="Daum C."/>
            <person name="Ng V."/>
            <person name="Clum A."/>
            <person name="Steindorff A."/>
            <person name="Ohm R."/>
            <person name="Martin F."/>
            <person name="Silar P."/>
            <person name="Natvig D."/>
            <person name="Lalanne C."/>
            <person name="Gautier V."/>
            <person name="Ament-velasquez S.L."/>
            <person name="Kruys A."/>
            <person name="Hutchinson M.I."/>
            <person name="Powell A.J."/>
            <person name="Barry K."/>
            <person name="Miller A.N."/>
            <person name="Grigoriev I.V."/>
            <person name="Debuchy R."/>
            <person name="Gladieux P."/>
            <person name="Thoren M.H."/>
            <person name="Johannesson H."/>
        </authorList>
    </citation>
    <scope>NUCLEOTIDE SEQUENCE</scope>
    <source>
        <strain evidence="2">SMH3391-2</strain>
    </source>
</reference>
<comment type="caution">
    <text evidence="2">The sequence shown here is derived from an EMBL/GenBank/DDBJ whole genome shotgun (WGS) entry which is preliminary data.</text>
</comment>
<name>A0AA40C8X6_9PEZI</name>
<organism evidence="2 3">
    <name type="scientific">Bombardia bombarda</name>
    <dbReference type="NCBI Taxonomy" id="252184"/>
    <lineage>
        <taxon>Eukaryota</taxon>
        <taxon>Fungi</taxon>
        <taxon>Dikarya</taxon>
        <taxon>Ascomycota</taxon>
        <taxon>Pezizomycotina</taxon>
        <taxon>Sordariomycetes</taxon>
        <taxon>Sordariomycetidae</taxon>
        <taxon>Sordariales</taxon>
        <taxon>Lasiosphaeriaceae</taxon>
        <taxon>Bombardia</taxon>
    </lineage>
</organism>
<feature type="region of interest" description="Disordered" evidence="1">
    <location>
        <begin position="1"/>
        <end position="91"/>
    </location>
</feature>
<evidence type="ECO:0000256" key="1">
    <source>
        <dbReference type="SAM" id="MobiDB-lite"/>
    </source>
</evidence>
<feature type="region of interest" description="Disordered" evidence="1">
    <location>
        <begin position="300"/>
        <end position="353"/>
    </location>
</feature>
<feature type="region of interest" description="Disordered" evidence="1">
    <location>
        <begin position="108"/>
        <end position="165"/>
    </location>
</feature>
<dbReference type="AlphaFoldDB" id="A0AA40C8X6"/>
<protein>
    <recommendedName>
        <fullName evidence="4">Mating-type switching protein swi10</fullName>
    </recommendedName>
</protein>